<evidence type="ECO:0000313" key="4">
    <source>
        <dbReference type="Proteomes" id="UP000321523"/>
    </source>
</evidence>
<feature type="domain" description="AsmA" evidence="2">
    <location>
        <begin position="327"/>
        <end position="563"/>
    </location>
</feature>
<dbReference type="InterPro" id="IPR052894">
    <property type="entry name" value="AsmA-related"/>
</dbReference>
<name>A0A512DJ36_9PROT</name>
<dbReference type="GO" id="GO:0005886">
    <property type="term" value="C:plasma membrane"/>
    <property type="evidence" value="ECO:0007669"/>
    <property type="project" value="TreeGrafter"/>
</dbReference>
<dbReference type="OrthoDB" id="225437at2"/>
<evidence type="ECO:0000313" key="3">
    <source>
        <dbReference type="EMBL" id="GEO36472.1"/>
    </source>
</evidence>
<comment type="caution">
    <text evidence="3">The sequence shown here is derived from an EMBL/GenBank/DDBJ whole genome shotgun (WGS) entry which is preliminary data.</text>
</comment>
<evidence type="ECO:0000256" key="1">
    <source>
        <dbReference type="SAM" id="MobiDB-lite"/>
    </source>
</evidence>
<dbReference type="GO" id="GO:0090313">
    <property type="term" value="P:regulation of protein targeting to membrane"/>
    <property type="evidence" value="ECO:0007669"/>
    <property type="project" value="TreeGrafter"/>
</dbReference>
<dbReference type="PANTHER" id="PTHR30441">
    <property type="entry name" value="DUF748 DOMAIN-CONTAINING PROTEIN"/>
    <property type="match status" value="1"/>
</dbReference>
<feature type="region of interest" description="Disordered" evidence="1">
    <location>
        <begin position="131"/>
        <end position="156"/>
    </location>
</feature>
<protein>
    <recommendedName>
        <fullName evidence="2">AsmA domain-containing protein</fullName>
    </recommendedName>
</protein>
<accession>A0A512DJ36</accession>
<dbReference type="EMBL" id="BJYZ01000002">
    <property type="protein sequence ID" value="GEO36472.1"/>
    <property type="molecule type" value="Genomic_DNA"/>
</dbReference>
<dbReference type="Proteomes" id="UP000321523">
    <property type="component" value="Unassembled WGS sequence"/>
</dbReference>
<dbReference type="PANTHER" id="PTHR30441:SF4">
    <property type="entry name" value="PROTEIN ASMA"/>
    <property type="match status" value="1"/>
</dbReference>
<dbReference type="AlphaFoldDB" id="A0A512DJ36"/>
<dbReference type="RefSeq" id="WP_044425416.1">
    <property type="nucleotide sequence ID" value="NZ_BJYZ01000002.1"/>
</dbReference>
<dbReference type="Pfam" id="PF05170">
    <property type="entry name" value="AsmA"/>
    <property type="match status" value="2"/>
</dbReference>
<evidence type="ECO:0000259" key="2">
    <source>
        <dbReference type="Pfam" id="PF05170"/>
    </source>
</evidence>
<proteinExistence type="predicted"/>
<gene>
    <name evidence="3" type="ORF">SAE02_06200</name>
</gene>
<feature type="compositionally biased region" description="Polar residues" evidence="1">
    <location>
        <begin position="671"/>
        <end position="681"/>
    </location>
</feature>
<feature type="region of interest" description="Disordered" evidence="1">
    <location>
        <begin position="659"/>
        <end position="690"/>
    </location>
</feature>
<organism evidence="3 4">
    <name type="scientific">Skermanella aerolata</name>
    <dbReference type="NCBI Taxonomy" id="393310"/>
    <lineage>
        <taxon>Bacteria</taxon>
        <taxon>Pseudomonadati</taxon>
        <taxon>Pseudomonadota</taxon>
        <taxon>Alphaproteobacteria</taxon>
        <taxon>Rhodospirillales</taxon>
        <taxon>Azospirillaceae</taxon>
        <taxon>Skermanella</taxon>
    </lineage>
</organism>
<feature type="compositionally biased region" description="Low complexity" evidence="1">
    <location>
        <begin position="356"/>
        <end position="365"/>
    </location>
</feature>
<reference evidence="3 4" key="1">
    <citation type="submission" date="2019-07" db="EMBL/GenBank/DDBJ databases">
        <title>Whole genome shotgun sequence of Skermanella aerolata NBRC 106429.</title>
        <authorList>
            <person name="Hosoyama A."/>
            <person name="Uohara A."/>
            <person name="Ohji S."/>
            <person name="Ichikawa N."/>
        </authorList>
    </citation>
    <scope>NUCLEOTIDE SEQUENCE [LARGE SCALE GENOMIC DNA]</scope>
    <source>
        <strain evidence="3 4">NBRC 106429</strain>
    </source>
</reference>
<feature type="domain" description="AsmA" evidence="2">
    <location>
        <begin position="5"/>
        <end position="207"/>
    </location>
</feature>
<keyword evidence="4" id="KW-1185">Reference proteome</keyword>
<dbReference type="InterPro" id="IPR007844">
    <property type="entry name" value="AsmA"/>
</dbReference>
<sequence>MRKFLIGIAVVVVVLVGAAIAVPFLVPVEQYKGRIEAEVTERTGRAFRIEGPVSLSLLPKLAVELNQVSFAGPPGARSAEMARLGKLELELKILPLLSGKVELDKLVLREPHIALEVDAQGRPNWVLENQTAQAPAEPAPAPSEPSGQSGDRQAGSLPELSFGEVELVDGKVSYFDARSGAAYEADRVNVEVLAPDLERPAEIKGKLVFRDRPVTIDSRIDNPRGLVETGASKLAAAVAGDLISVRFDGELANGQGGPGARGALDLGMPALRELVTWATGADPGALPIQNASLTGRLEANGQRVDLTGGTYKAGDLEATGNVGLGLAGPRPKIDAVLSLARLHLDQYLNKPGGAGAQPAQGAQQPPAQPATPKPQQDGWSTEPIDLSALRKLDADIKLALAGLTVKGVDVGASDIAVLLNDGRLKTTMGETALFDGTISGQVTADAAAAVPAVGIDFRINGVQAEPVLTRFAEFDKLAGTARAVASLKATGASQRALVEALNGQGSITFTNGAIKGINLAAMVRNVGAAFQGQAVGNEPQQTDFAELGGTFTIQNGVVQNNDLRLLAPLLRLDGAGTVSLPPKTIDYRLQPRLAATIEGQGGKQDVQGLTVPVLIRGSLTSPSFAPDVAGLAEELIRNPDAARQQLEALKGKTPKDAVKGLIEGLSGGGNQPPNQGASDPAQQLKGLFGR</sequence>
<feature type="region of interest" description="Disordered" evidence="1">
    <location>
        <begin position="350"/>
        <end position="381"/>
    </location>
</feature>